<dbReference type="Proteomes" id="UP000520198">
    <property type="component" value="Unassembled WGS sequence"/>
</dbReference>
<sequence>MDRYFRDLAIDEDQLKMLQRVFRHACSSNDLELESDEADTLGASLIQIYQRGVRSELALMQMLGGDERRVAVNAQDDAPS</sequence>
<evidence type="ECO:0000313" key="2">
    <source>
        <dbReference type="Proteomes" id="UP000520198"/>
    </source>
</evidence>
<dbReference type="AlphaFoldDB" id="A0A7Y6QAT9"/>
<gene>
    <name evidence="1" type="ORF">HT585_25660</name>
</gene>
<evidence type="ECO:0000313" key="1">
    <source>
        <dbReference type="EMBL" id="NVD42263.1"/>
    </source>
</evidence>
<name>A0A7Y6QAT9_9HYPH</name>
<proteinExistence type="predicted"/>
<comment type="caution">
    <text evidence="1">The sequence shown here is derived from an EMBL/GenBank/DDBJ whole genome shotgun (WGS) entry which is preliminary data.</text>
</comment>
<protein>
    <submittedName>
        <fullName evidence="1">Uncharacterized protein</fullName>
    </submittedName>
</protein>
<keyword evidence="2" id="KW-1185">Reference proteome</keyword>
<dbReference type="EMBL" id="JABWDU010000008">
    <property type="protein sequence ID" value="NVD42263.1"/>
    <property type="molecule type" value="Genomic_DNA"/>
</dbReference>
<organism evidence="1 2">
    <name type="scientific">Ensifer oleiphilus</name>
    <dbReference type="NCBI Taxonomy" id="2742698"/>
    <lineage>
        <taxon>Bacteria</taxon>
        <taxon>Pseudomonadati</taxon>
        <taxon>Pseudomonadota</taxon>
        <taxon>Alphaproteobacteria</taxon>
        <taxon>Hyphomicrobiales</taxon>
        <taxon>Rhizobiaceae</taxon>
        <taxon>Sinorhizobium/Ensifer group</taxon>
        <taxon>Ensifer</taxon>
    </lineage>
</organism>
<reference evidence="1 2" key="1">
    <citation type="submission" date="2020-06" db="EMBL/GenBank/DDBJ databases">
        <authorList>
            <person name="Grouzdev D.S."/>
        </authorList>
    </citation>
    <scope>NUCLEOTIDE SEQUENCE [LARGE SCALE GENOMIC DNA]</scope>
    <source>
        <strain evidence="1 2">HO-A22</strain>
    </source>
</reference>
<accession>A0A7Y6QAT9</accession>